<feature type="region of interest" description="Disordered" evidence="1">
    <location>
        <begin position="1"/>
        <end position="20"/>
    </location>
</feature>
<dbReference type="PANTHER" id="PTHR32002:SF41">
    <property type="entry name" value="PROTEIN NLP8"/>
    <property type="match status" value="1"/>
</dbReference>
<reference evidence="3 4" key="1">
    <citation type="submission" date="2020-08" db="EMBL/GenBank/DDBJ databases">
        <title>Plant Genome Project.</title>
        <authorList>
            <person name="Zhang R.-G."/>
        </authorList>
    </citation>
    <scope>NUCLEOTIDE SEQUENCE [LARGE SCALE GENOMIC DNA]</scope>
    <source>
        <tissue evidence="3">Rhizome</tissue>
    </source>
</reference>
<evidence type="ECO:0000259" key="2">
    <source>
        <dbReference type="Pfam" id="PF22922"/>
    </source>
</evidence>
<dbReference type="InterPro" id="IPR055081">
    <property type="entry name" value="NLP1-9_GAF"/>
</dbReference>
<gene>
    <name evidence="3" type="ORF">ZIOFF_056082</name>
</gene>
<organism evidence="3 4">
    <name type="scientific">Zingiber officinale</name>
    <name type="common">Ginger</name>
    <name type="synonym">Amomum zingiber</name>
    <dbReference type="NCBI Taxonomy" id="94328"/>
    <lineage>
        <taxon>Eukaryota</taxon>
        <taxon>Viridiplantae</taxon>
        <taxon>Streptophyta</taxon>
        <taxon>Embryophyta</taxon>
        <taxon>Tracheophyta</taxon>
        <taxon>Spermatophyta</taxon>
        <taxon>Magnoliopsida</taxon>
        <taxon>Liliopsida</taxon>
        <taxon>Zingiberales</taxon>
        <taxon>Zingiberaceae</taxon>
        <taxon>Zingiber</taxon>
    </lineage>
</organism>
<evidence type="ECO:0000313" key="3">
    <source>
        <dbReference type="EMBL" id="KAG6487496.1"/>
    </source>
</evidence>
<protein>
    <recommendedName>
        <fullName evidence="2">NLP1-9 GAF domain-containing protein</fullName>
    </recommendedName>
</protein>
<dbReference type="EMBL" id="JACMSC010000015">
    <property type="protein sequence ID" value="KAG6487496.1"/>
    <property type="molecule type" value="Genomic_DNA"/>
</dbReference>
<dbReference type="PANTHER" id="PTHR32002">
    <property type="entry name" value="PROTEIN NLP8"/>
    <property type="match status" value="1"/>
</dbReference>
<evidence type="ECO:0000313" key="4">
    <source>
        <dbReference type="Proteomes" id="UP000734854"/>
    </source>
</evidence>
<dbReference type="GO" id="GO:0003700">
    <property type="term" value="F:DNA-binding transcription factor activity"/>
    <property type="evidence" value="ECO:0007669"/>
    <property type="project" value="InterPro"/>
</dbReference>
<dbReference type="InterPro" id="IPR045012">
    <property type="entry name" value="NLP"/>
</dbReference>
<proteinExistence type="predicted"/>
<comment type="caution">
    <text evidence="3">The sequence shown here is derived from an EMBL/GenBank/DDBJ whole genome shotgun (WGS) entry which is preliminary data.</text>
</comment>
<keyword evidence="4" id="KW-1185">Reference proteome</keyword>
<sequence>MDSFKAFHARDKSPEPNDLSSHLSLMNIGTFTDLFNPSIIDQSFAQFSCSTQPDFHVQTTDVVVRMRGNMSNKDGVHPSVGDNSQVQTTDVVVRMRGNMNNKDVHSSVGDNSPVQKTTLQSQVTLDTLPINMVRETESSSSFPPCDVSNGDDSSKAIRRPTVDVSLGEKLLTALFLFKEFCQFTGGEILAQVWMPFKQGDEYILSTSEQPYLLDPAFVEYREISKAFTFSGREAPGSLLGLPGRVYISRMPEWTSNIKYYSHLEFLRVDHALKYEVQGTLALPIFHDNEHSCCAVLELVTNKEKPDFDSEFDHFRNALQAVNLKSTKAHAMQQFVSLQISQTFVFTEIHNVLRAICHAHLLPLALTWIPFSYCNRDMDKMTINVDEEVSSMLKKENMLCIQESACYVNDQKILGFLHACSENCLREGQGIVGRAIQSHRPIFSSDIKTLDVHQYPLAHHARKFGLHAAVAIRLWSTYTANDDYVLEFFLPVNCRGSDEQQRLLNNLSITLQRLCGSLRTVSDTVVTGLDASKMTVDGSGIDDLDSMNFCEKHYQSSHNEQNSTDSHNNMQTINSYQGEAAHLNQEVNGW</sequence>
<dbReference type="Proteomes" id="UP000734854">
    <property type="component" value="Unassembled WGS sequence"/>
</dbReference>
<evidence type="ECO:0000256" key="1">
    <source>
        <dbReference type="SAM" id="MobiDB-lite"/>
    </source>
</evidence>
<name>A0A8J5FXH9_ZINOF</name>
<dbReference type="Pfam" id="PF22922">
    <property type="entry name" value="GAF_NLP"/>
    <property type="match status" value="1"/>
</dbReference>
<feature type="domain" description="NLP1-9 GAF" evidence="2">
    <location>
        <begin position="340"/>
        <end position="518"/>
    </location>
</feature>
<accession>A0A8J5FXH9</accession>
<dbReference type="AlphaFoldDB" id="A0A8J5FXH9"/>